<protein>
    <submittedName>
        <fullName evidence="2">Zinc finger and BTB domain-containing protein 11-like</fullName>
    </submittedName>
</protein>
<dbReference type="OrthoDB" id="1938712at2759"/>
<sequence>MLRNPTPATDTDVVDLKELILRKAHDSHFAMHLGGTKMYCGLQEMYWWPNMKREVVEVVAKCLTCQRVKAELQVLIRLLQSISLPECK</sequence>
<name>A0A5B6VIV6_9ROSI</name>
<evidence type="ECO:0000259" key="1">
    <source>
        <dbReference type="Pfam" id="PF17921"/>
    </source>
</evidence>
<dbReference type="Gene3D" id="1.10.340.70">
    <property type="match status" value="1"/>
</dbReference>
<proteinExistence type="predicted"/>
<dbReference type="Pfam" id="PF17921">
    <property type="entry name" value="Integrase_H2C2"/>
    <property type="match status" value="1"/>
</dbReference>
<dbReference type="PANTHER" id="PTHR47266">
    <property type="entry name" value="ENDONUCLEASE-RELATED"/>
    <property type="match status" value="1"/>
</dbReference>
<evidence type="ECO:0000313" key="2">
    <source>
        <dbReference type="EMBL" id="KAA3469011.1"/>
    </source>
</evidence>
<dbReference type="InterPro" id="IPR052160">
    <property type="entry name" value="Gypsy_RT_Integrase-like"/>
</dbReference>
<accession>A0A5B6VIV6</accession>
<gene>
    <name evidence="2" type="ORF">EPI10_014845</name>
</gene>
<dbReference type="EMBL" id="SMMG02000006">
    <property type="protein sequence ID" value="KAA3469011.1"/>
    <property type="molecule type" value="Genomic_DNA"/>
</dbReference>
<organism evidence="2 3">
    <name type="scientific">Gossypium australe</name>
    <dbReference type="NCBI Taxonomy" id="47621"/>
    <lineage>
        <taxon>Eukaryota</taxon>
        <taxon>Viridiplantae</taxon>
        <taxon>Streptophyta</taxon>
        <taxon>Embryophyta</taxon>
        <taxon>Tracheophyta</taxon>
        <taxon>Spermatophyta</taxon>
        <taxon>Magnoliopsida</taxon>
        <taxon>eudicotyledons</taxon>
        <taxon>Gunneridae</taxon>
        <taxon>Pentapetalae</taxon>
        <taxon>rosids</taxon>
        <taxon>malvids</taxon>
        <taxon>Malvales</taxon>
        <taxon>Malvaceae</taxon>
        <taxon>Malvoideae</taxon>
        <taxon>Gossypium</taxon>
    </lineage>
</organism>
<feature type="domain" description="Integrase zinc-binding" evidence="1">
    <location>
        <begin position="15"/>
        <end position="70"/>
    </location>
</feature>
<dbReference type="InterPro" id="IPR041588">
    <property type="entry name" value="Integrase_H2C2"/>
</dbReference>
<keyword evidence="3" id="KW-1185">Reference proteome</keyword>
<evidence type="ECO:0000313" key="3">
    <source>
        <dbReference type="Proteomes" id="UP000325315"/>
    </source>
</evidence>
<comment type="caution">
    <text evidence="2">The sequence shown here is derived from an EMBL/GenBank/DDBJ whole genome shotgun (WGS) entry which is preliminary data.</text>
</comment>
<dbReference type="Proteomes" id="UP000325315">
    <property type="component" value="Unassembled WGS sequence"/>
</dbReference>
<dbReference type="AlphaFoldDB" id="A0A5B6VIV6"/>
<reference evidence="3" key="1">
    <citation type="journal article" date="2019" name="Plant Biotechnol. J.">
        <title>Genome sequencing of the Australian wild diploid species Gossypium australe highlights disease resistance and delayed gland morphogenesis.</title>
        <authorList>
            <person name="Cai Y."/>
            <person name="Cai X."/>
            <person name="Wang Q."/>
            <person name="Wang P."/>
            <person name="Zhang Y."/>
            <person name="Cai C."/>
            <person name="Xu Y."/>
            <person name="Wang K."/>
            <person name="Zhou Z."/>
            <person name="Wang C."/>
            <person name="Geng S."/>
            <person name="Li B."/>
            <person name="Dong Q."/>
            <person name="Hou Y."/>
            <person name="Wang H."/>
            <person name="Ai P."/>
            <person name="Liu Z."/>
            <person name="Yi F."/>
            <person name="Sun M."/>
            <person name="An G."/>
            <person name="Cheng J."/>
            <person name="Zhang Y."/>
            <person name="Shi Q."/>
            <person name="Xie Y."/>
            <person name="Shi X."/>
            <person name="Chang Y."/>
            <person name="Huang F."/>
            <person name="Chen Y."/>
            <person name="Hong S."/>
            <person name="Mi L."/>
            <person name="Sun Q."/>
            <person name="Zhang L."/>
            <person name="Zhou B."/>
            <person name="Peng R."/>
            <person name="Zhang X."/>
            <person name="Liu F."/>
        </authorList>
    </citation>
    <scope>NUCLEOTIDE SEQUENCE [LARGE SCALE GENOMIC DNA]</scope>
    <source>
        <strain evidence="3">cv. PA1801</strain>
    </source>
</reference>